<comment type="caution">
    <text evidence="4">The sequence shown here is derived from an EMBL/GenBank/DDBJ whole genome shotgun (WGS) entry which is preliminary data.</text>
</comment>
<keyword evidence="1" id="KW-0863">Zinc-finger</keyword>
<dbReference type="PANTHER" id="PTHR35046:SF9">
    <property type="entry name" value="RNA-DIRECTED DNA POLYMERASE"/>
    <property type="match status" value="1"/>
</dbReference>
<dbReference type="AlphaFoldDB" id="A0A5A7VLF9"/>
<evidence type="ECO:0000256" key="1">
    <source>
        <dbReference type="PROSITE-ProRule" id="PRU00047"/>
    </source>
</evidence>
<dbReference type="InterPro" id="IPR001878">
    <property type="entry name" value="Znf_CCHC"/>
</dbReference>
<evidence type="ECO:0000259" key="3">
    <source>
        <dbReference type="PROSITE" id="PS50158"/>
    </source>
</evidence>
<evidence type="ECO:0000313" key="4">
    <source>
        <dbReference type="EMBL" id="KAA0066461.1"/>
    </source>
</evidence>
<dbReference type="SMART" id="SM00343">
    <property type="entry name" value="ZnF_C2HC"/>
    <property type="match status" value="1"/>
</dbReference>
<gene>
    <name evidence="4" type="ORF">E6C27_scaffold21G005620</name>
</gene>
<feature type="domain" description="CCHC-type" evidence="3">
    <location>
        <begin position="276"/>
        <end position="289"/>
    </location>
</feature>
<dbReference type="SUPFAM" id="SSF57756">
    <property type="entry name" value="Retrovirus zinc finger-like domains"/>
    <property type="match status" value="1"/>
</dbReference>
<evidence type="ECO:0000256" key="2">
    <source>
        <dbReference type="SAM" id="MobiDB-lite"/>
    </source>
</evidence>
<keyword evidence="1" id="KW-0862">Zinc</keyword>
<protein>
    <recommendedName>
        <fullName evidence="3">CCHC-type domain-containing protein</fullName>
    </recommendedName>
</protein>
<dbReference type="PROSITE" id="PS50158">
    <property type="entry name" value="ZF_CCHC"/>
    <property type="match status" value="1"/>
</dbReference>
<dbReference type="OrthoDB" id="407598at2759"/>
<organism evidence="4 5">
    <name type="scientific">Cucumis melo var. makuwa</name>
    <name type="common">Oriental melon</name>
    <dbReference type="NCBI Taxonomy" id="1194695"/>
    <lineage>
        <taxon>Eukaryota</taxon>
        <taxon>Viridiplantae</taxon>
        <taxon>Streptophyta</taxon>
        <taxon>Embryophyta</taxon>
        <taxon>Tracheophyta</taxon>
        <taxon>Spermatophyta</taxon>
        <taxon>Magnoliopsida</taxon>
        <taxon>eudicotyledons</taxon>
        <taxon>Gunneridae</taxon>
        <taxon>Pentapetalae</taxon>
        <taxon>rosids</taxon>
        <taxon>fabids</taxon>
        <taxon>Cucurbitales</taxon>
        <taxon>Cucurbitaceae</taxon>
        <taxon>Benincaseae</taxon>
        <taxon>Cucumis</taxon>
    </lineage>
</organism>
<dbReference type="GO" id="GO:0003676">
    <property type="term" value="F:nucleic acid binding"/>
    <property type="evidence" value="ECO:0007669"/>
    <property type="project" value="InterPro"/>
</dbReference>
<dbReference type="GO" id="GO:0008270">
    <property type="term" value="F:zinc ion binding"/>
    <property type="evidence" value="ECO:0007669"/>
    <property type="project" value="UniProtKB-KW"/>
</dbReference>
<accession>A0A5A7VLF9</accession>
<evidence type="ECO:0000313" key="5">
    <source>
        <dbReference type="Proteomes" id="UP000321393"/>
    </source>
</evidence>
<reference evidence="4 5" key="1">
    <citation type="submission" date="2019-08" db="EMBL/GenBank/DDBJ databases">
        <title>Draft genome sequences of two oriental melons (Cucumis melo L. var makuwa).</title>
        <authorList>
            <person name="Kwon S.-Y."/>
        </authorList>
    </citation>
    <scope>NUCLEOTIDE SEQUENCE [LARGE SCALE GENOMIC DNA]</scope>
    <source>
        <strain evidence="5">cv. SW 3</strain>
        <tissue evidence="4">Leaf</tissue>
    </source>
</reference>
<sequence>MWHDGEEVPEVIDPNVAILQAIQGMLELMREERQERRAQQQREVRPFQEDEGMFDLNAHERQLGGRGNVRGRGRNNLANVMQPRRMERMHEDRDGGVKLKIPPFTGTADSETYLQWERKIEHVFDCNTFSENKKMKLAIAEFTNYASEWYHYLKSERRRKEEDPIETWEELKEAMRKRARIQEDEEDTMSRFLGGLNKEIAHLVDRNLPYNMEDMYHYAIKIEAQLKEEKEHSKRNESMQSRGKFVAAQKVETESSNTKKVESSKEVREKTSSIQCWKCKGFGHMSKDCINKRVMVVRNGVIDSEDECEENDAQLEEEYETPVDDEYIEEGSSISLITRRLLNVKIKEEKIEDQRENLFHTRCLIKGSSCSLVIDNGSCTNVEFNDMFPHEYAPTGLPPLRGIEHQIDFIPGATLPNMAAY</sequence>
<dbReference type="Gene3D" id="4.10.60.10">
    <property type="entry name" value="Zinc finger, CCHC-type"/>
    <property type="match status" value="1"/>
</dbReference>
<feature type="region of interest" description="Disordered" evidence="2">
    <location>
        <begin position="229"/>
        <end position="251"/>
    </location>
</feature>
<keyword evidence="1" id="KW-0479">Metal-binding</keyword>
<dbReference type="Proteomes" id="UP000321393">
    <property type="component" value="Unassembled WGS sequence"/>
</dbReference>
<name>A0A5A7VLF9_CUCMM</name>
<dbReference type="InterPro" id="IPR036875">
    <property type="entry name" value="Znf_CCHC_sf"/>
</dbReference>
<dbReference type="PANTHER" id="PTHR35046">
    <property type="entry name" value="ZINC KNUCKLE (CCHC-TYPE) FAMILY PROTEIN"/>
    <property type="match status" value="1"/>
</dbReference>
<dbReference type="EMBL" id="SSTE01000903">
    <property type="protein sequence ID" value="KAA0066461.1"/>
    <property type="molecule type" value="Genomic_DNA"/>
</dbReference>
<proteinExistence type="predicted"/>